<organism evidence="1">
    <name type="scientific">marine metagenome</name>
    <dbReference type="NCBI Taxonomy" id="408172"/>
    <lineage>
        <taxon>unclassified sequences</taxon>
        <taxon>metagenomes</taxon>
        <taxon>ecological metagenomes</taxon>
    </lineage>
</organism>
<accession>A0A383CV84</accession>
<dbReference type="EMBL" id="UINC01211869">
    <property type="protein sequence ID" value="SVE35950.1"/>
    <property type="molecule type" value="Genomic_DNA"/>
</dbReference>
<dbReference type="AlphaFoldDB" id="A0A383CV84"/>
<protein>
    <submittedName>
        <fullName evidence="1">Uncharacterized protein</fullName>
    </submittedName>
</protein>
<reference evidence="1" key="1">
    <citation type="submission" date="2018-05" db="EMBL/GenBank/DDBJ databases">
        <authorList>
            <person name="Lanie J.A."/>
            <person name="Ng W.-L."/>
            <person name="Kazmierczak K.M."/>
            <person name="Andrzejewski T.M."/>
            <person name="Davidsen T.M."/>
            <person name="Wayne K.J."/>
            <person name="Tettelin H."/>
            <person name="Glass J.I."/>
            <person name="Rusch D."/>
            <person name="Podicherti R."/>
            <person name="Tsui H.-C.T."/>
            <person name="Winkler M.E."/>
        </authorList>
    </citation>
    <scope>NUCLEOTIDE SEQUENCE</scope>
</reference>
<feature type="non-terminal residue" evidence="1">
    <location>
        <position position="1"/>
    </location>
</feature>
<gene>
    <name evidence="1" type="ORF">METZ01_LOCUS488804</name>
</gene>
<name>A0A383CV84_9ZZZZ</name>
<evidence type="ECO:0000313" key="1">
    <source>
        <dbReference type="EMBL" id="SVE35950.1"/>
    </source>
</evidence>
<feature type="non-terminal residue" evidence="1">
    <location>
        <position position="238"/>
    </location>
</feature>
<sequence>PAEIPPAAEKISPEQSLQAENLVKIMPAEILPAAEKISPEQSLQVVANTKTEKSLLAADNFKEAEEFEGGVKSKTTAGLQMTDVENLSDSAEKVPILTTEKLKAVESLKVVDNIKTSETLQTKTAEVLEGGVKSKMTAGLQMTDVENLSDSAEKVSLLPTEKLKAAESLKVADSIKTSETLQSKTAEVLEGGVKEKTTAGLQTAEKFKVTEEFEGGVKEKATAGLQMNSAEKSKDISE</sequence>
<proteinExistence type="predicted"/>